<protein>
    <submittedName>
        <fullName evidence="2">Uncharacterized protein</fullName>
    </submittedName>
</protein>
<evidence type="ECO:0000313" key="2">
    <source>
        <dbReference type="EMBL" id="KAK4059703.1"/>
    </source>
</evidence>
<name>A0AAE1LZ68_9HYPO</name>
<comment type="caution">
    <text evidence="2">The sequence shown here is derived from an EMBL/GenBank/DDBJ whole genome shotgun (WGS) entry which is preliminary data.</text>
</comment>
<reference evidence="2" key="1">
    <citation type="submission" date="2023-11" db="EMBL/GenBank/DDBJ databases">
        <title>The genome sequences of three competitors of mushroom-forming fungi.</title>
        <authorList>
            <person name="Beijen E."/>
            <person name="Ohm R.A."/>
        </authorList>
    </citation>
    <scope>NUCLEOTIDE SEQUENCE</scope>
    <source>
        <strain evidence="2">CBS 100526</strain>
    </source>
</reference>
<dbReference type="RefSeq" id="XP_062750052.1">
    <property type="nucleotide sequence ID" value="XM_062895121.1"/>
</dbReference>
<evidence type="ECO:0000256" key="1">
    <source>
        <dbReference type="SAM" id="MobiDB-lite"/>
    </source>
</evidence>
<evidence type="ECO:0000313" key="3">
    <source>
        <dbReference type="Proteomes" id="UP001273209"/>
    </source>
</evidence>
<dbReference type="EMBL" id="JAWRVG010000110">
    <property type="protein sequence ID" value="KAK4059703.1"/>
    <property type="molecule type" value="Genomic_DNA"/>
</dbReference>
<sequence>MEDESYSVLAGVPRLVDHWCLRHAVAITRGNPASLPSQRCADAEDGVRFPDKCQYCASVGGLCISLFSLSSLGAHYPPLVIKLINVITWATTSDRLPNPVSPELVQLGLLHSRHDAVGQIQLLLTRTDIPMPIADILNPAEPPSNDEPSDHEEQMPRMLCGEGQDELGYAGVPDLDPRGFYRLSSFLPDGYESDDSRITWDSESGMPINKRGD</sequence>
<dbReference type="GeneID" id="87915025"/>
<dbReference type="Proteomes" id="UP001273209">
    <property type="component" value="Unassembled WGS sequence"/>
</dbReference>
<accession>A0AAE1LZ68</accession>
<feature type="region of interest" description="Disordered" evidence="1">
    <location>
        <begin position="189"/>
        <end position="213"/>
    </location>
</feature>
<proteinExistence type="predicted"/>
<keyword evidence="3" id="KW-1185">Reference proteome</keyword>
<gene>
    <name evidence="2" type="ORF">Triagg1_10989</name>
</gene>
<organism evidence="2 3">
    <name type="scientific">Trichoderma aggressivum f. europaeum</name>
    <dbReference type="NCBI Taxonomy" id="173218"/>
    <lineage>
        <taxon>Eukaryota</taxon>
        <taxon>Fungi</taxon>
        <taxon>Dikarya</taxon>
        <taxon>Ascomycota</taxon>
        <taxon>Pezizomycotina</taxon>
        <taxon>Sordariomycetes</taxon>
        <taxon>Hypocreomycetidae</taxon>
        <taxon>Hypocreales</taxon>
        <taxon>Hypocreaceae</taxon>
        <taxon>Trichoderma</taxon>
    </lineage>
</organism>
<feature type="region of interest" description="Disordered" evidence="1">
    <location>
        <begin position="137"/>
        <end position="172"/>
    </location>
</feature>
<dbReference type="AlphaFoldDB" id="A0AAE1LZ68"/>